<dbReference type="RefSeq" id="WP_345136565.1">
    <property type="nucleotide sequence ID" value="NZ_BAABAT010000036.1"/>
</dbReference>
<evidence type="ECO:0000256" key="2">
    <source>
        <dbReference type="ARBA" id="ARBA00022525"/>
    </source>
</evidence>
<evidence type="ECO:0000256" key="3">
    <source>
        <dbReference type="ARBA" id="ARBA00022729"/>
    </source>
</evidence>
<dbReference type="InterPro" id="IPR019931">
    <property type="entry name" value="LPXTG_anchor"/>
</dbReference>
<comment type="caution">
    <text evidence="8">The sequence shown here is derived from an EMBL/GenBank/DDBJ whole genome shotgun (WGS) entry which is preliminary data.</text>
</comment>
<evidence type="ECO:0000313" key="8">
    <source>
        <dbReference type="EMBL" id="GAA4259665.1"/>
    </source>
</evidence>
<keyword evidence="2" id="KW-0964">Secreted</keyword>
<keyword evidence="9" id="KW-1185">Reference proteome</keyword>
<keyword evidence="1" id="KW-0134">Cell wall</keyword>
<keyword evidence="5" id="KW-0472">Membrane</keyword>
<name>A0ABP8DMV1_9ACTN</name>
<organism evidence="8 9">
    <name type="scientific">Dactylosporangium darangshiense</name>
    <dbReference type="NCBI Taxonomy" id="579108"/>
    <lineage>
        <taxon>Bacteria</taxon>
        <taxon>Bacillati</taxon>
        <taxon>Actinomycetota</taxon>
        <taxon>Actinomycetes</taxon>
        <taxon>Micromonosporales</taxon>
        <taxon>Micromonosporaceae</taxon>
        <taxon>Dactylosporangium</taxon>
    </lineage>
</organism>
<keyword evidence="3 6" id="KW-0732">Signal</keyword>
<reference evidence="9" key="1">
    <citation type="journal article" date="2019" name="Int. J. Syst. Evol. Microbiol.">
        <title>The Global Catalogue of Microorganisms (GCM) 10K type strain sequencing project: providing services to taxonomists for standard genome sequencing and annotation.</title>
        <authorList>
            <consortium name="The Broad Institute Genomics Platform"/>
            <consortium name="The Broad Institute Genome Sequencing Center for Infectious Disease"/>
            <person name="Wu L."/>
            <person name="Ma J."/>
        </authorList>
    </citation>
    <scope>NUCLEOTIDE SEQUENCE [LARGE SCALE GENOMIC DNA]</scope>
    <source>
        <strain evidence="9">JCM 17441</strain>
    </source>
</reference>
<keyword evidence="5" id="KW-1133">Transmembrane helix</keyword>
<dbReference type="Proteomes" id="UP001500620">
    <property type="component" value="Unassembled WGS sequence"/>
</dbReference>
<dbReference type="NCBIfam" id="TIGR01167">
    <property type="entry name" value="LPXTG_anchor"/>
    <property type="match status" value="1"/>
</dbReference>
<accession>A0ABP8DMV1</accession>
<evidence type="ECO:0000256" key="4">
    <source>
        <dbReference type="ARBA" id="ARBA00023088"/>
    </source>
</evidence>
<evidence type="ECO:0000256" key="5">
    <source>
        <dbReference type="SAM" id="Phobius"/>
    </source>
</evidence>
<dbReference type="EMBL" id="BAABAT010000036">
    <property type="protein sequence ID" value="GAA4259665.1"/>
    <property type="molecule type" value="Genomic_DNA"/>
</dbReference>
<keyword evidence="4" id="KW-0572">Peptidoglycan-anchor</keyword>
<keyword evidence="5" id="KW-0812">Transmembrane</keyword>
<feature type="transmembrane region" description="Helical" evidence="5">
    <location>
        <begin position="228"/>
        <end position="248"/>
    </location>
</feature>
<feature type="signal peptide" evidence="6">
    <location>
        <begin position="1"/>
        <end position="29"/>
    </location>
</feature>
<feature type="chain" id="PRO_5047085776" description="Gram-positive cocci surface proteins LPxTG domain-containing protein" evidence="6">
    <location>
        <begin position="30"/>
        <end position="258"/>
    </location>
</feature>
<protein>
    <recommendedName>
        <fullName evidence="7">Gram-positive cocci surface proteins LPxTG domain-containing protein</fullName>
    </recommendedName>
</protein>
<feature type="domain" description="Gram-positive cocci surface proteins LPxTG" evidence="7">
    <location>
        <begin position="213"/>
        <end position="253"/>
    </location>
</feature>
<sequence>MNLRGIARAAAAATVTALFIGGLGTPAHAADEAPGALLNIPDTGVWAATAPNKGCAGIDTGVAVADKDGWLFNKPDGRYTDLNYVFVYINGAIDDPNADAFPLILNADGVFTFDLGDDENPLTVEKALTAQSDQLTAKSTATPIDLPTKPAPAGVTGQLVDDGGWIKTPKGWGLVFGFAVSIPLLENTTFDLVRACAAVAPTTQPTTPAASPSQSGGPTLPVTGDNTGLMIGAGVAMVAVGAVLFVVYRRRRNVKFVA</sequence>
<evidence type="ECO:0000259" key="7">
    <source>
        <dbReference type="Pfam" id="PF00746"/>
    </source>
</evidence>
<evidence type="ECO:0000313" key="9">
    <source>
        <dbReference type="Proteomes" id="UP001500620"/>
    </source>
</evidence>
<evidence type="ECO:0000256" key="6">
    <source>
        <dbReference type="SAM" id="SignalP"/>
    </source>
</evidence>
<evidence type="ECO:0000256" key="1">
    <source>
        <dbReference type="ARBA" id="ARBA00022512"/>
    </source>
</evidence>
<proteinExistence type="predicted"/>
<dbReference type="Pfam" id="PF00746">
    <property type="entry name" value="Gram_pos_anchor"/>
    <property type="match status" value="1"/>
</dbReference>
<gene>
    <name evidence="8" type="ORF">GCM10022255_085170</name>
</gene>